<evidence type="ECO:0000313" key="7">
    <source>
        <dbReference type="RefSeq" id="XP_018328186.1"/>
    </source>
</evidence>
<dbReference type="Proteomes" id="UP000192223">
    <property type="component" value="Unplaced"/>
</dbReference>
<dbReference type="InterPro" id="IPR016161">
    <property type="entry name" value="Ald_DH/histidinol_DH"/>
</dbReference>
<name>A0A1W4WWC6_AGRPL</name>
<dbReference type="PROSITE" id="PS00687">
    <property type="entry name" value="ALDEHYDE_DEHYDR_GLU"/>
    <property type="match status" value="1"/>
</dbReference>
<dbReference type="OrthoDB" id="310895at2759"/>
<comment type="similarity">
    <text evidence="1 4">Belongs to the aldehyde dehydrogenase family.</text>
</comment>
<proteinExistence type="inferred from homology"/>
<dbReference type="InterPro" id="IPR015590">
    <property type="entry name" value="Aldehyde_DH_dom"/>
</dbReference>
<gene>
    <name evidence="7" type="primary">LOC108739018</name>
</gene>
<dbReference type="PANTHER" id="PTHR11699">
    <property type="entry name" value="ALDEHYDE DEHYDROGENASE-RELATED"/>
    <property type="match status" value="1"/>
</dbReference>
<dbReference type="InterPro" id="IPR029510">
    <property type="entry name" value="Ald_DH_CS_GLU"/>
</dbReference>
<dbReference type="PROSITE" id="PS00070">
    <property type="entry name" value="ALDEHYDE_DEHYDR_CYS"/>
    <property type="match status" value="1"/>
</dbReference>
<dbReference type="Pfam" id="PF00171">
    <property type="entry name" value="Aldedh"/>
    <property type="match status" value="1"/>
</dbReference>
<dbReference type="InterPro" id="IPR016162">
    <property type="entry name" value="Ald_DH_N"/>
</dbReference>
<evidence type="ECO:0000313" key="6">
    <source>
        <dbReference type="Proteomes" id="UP000192223"/>
    </source>
</evidence>
<evidence type="ECO:0000256" key="3">
    <source>
        <dbReference type="PROSITE-ProRule" id="PRU10007"/>
    </source>
</evidence>
<evidence type="ECO:0000259" key="5">
    <source>
        <dbReference type="Pfam" id="PF00171"/>
    </source>
</evidence>
<organism evidence="6 7">
    <name type="scientific">Agrilus planipennis</name>
    <name type="common">Emerald ash borer</name>
    <name type="synonym">Agrilus marcopoli</name>
    <dbReference type="NCBI Taxonomy" id="224129"/>
    <lineage>
        <taxon>Eukaryota</taxon>
        <taxon>Metazoa</taxon>
        <taxon>Ecdysozoa</taxon>
        <taxon>Arthropoda</taxon>
        <taxon>Hexapoda</taxon>
        <taxon>Insecta</taxon>
        <taxon>Pterygota</taxon>
        <taxon>Neoptera</taxon>
        <taxon>Endopterygota</taxon>
        <taxon>Coleoptera</taxon>
        <taxon>Polyphaga</taxon>
        <taxon>Elateriformia</taxon>
        <taxon>Buprestoidea</taxon>
        <taxon>Buprestidae</taxon>
        <taxon>Agrilinae</taxon>
        <taxon>Agrilus</taxon>
    </lineage>
</organism>
<dbReference type="FunFam" id="3.40.309.10:FF:000001">
    <property type="entry name" value="Mitochondrial aldehyde dehydrogenase 2"/>
    <property type="match status" value="1"/>
</dbReference>
<dbReference type="FunCoup" id="A0A1W4WWC6">
    <property type="interactions" value="1138"/>
</dbReference>
<dbReference type="GO" id="GO:0016620">
    <property type="term" value="F:oxidoreductase activity, acting on the aldehyde or oxo group of donors, NAD or NADP as acceptor"/>
    <property type="evidence" value="ECO:0007669"/>
    <property type="project" value="InterPro"/>
</dbReference>
<dbReference type="STRING" id="224129.A0A1W4WWC6"/>
<dbReference type="AlphaFoldDB" id="A0A1W4WWC6"/>
<keyword evidence="6" id="KW-1185">Reference proteome</keyword>
<keyword evidence="2 4" id="KW-0560">Oxidoreductase</keyword>
<dbReference type="InterPro" id="IPR016163">
    <property type="entry name" value="Ald_DH_C"/>
</dbReference>
<feature type="active site" evidence="3">
    <location>
        <position position="281"/>
    </location>
</feature>
<feature type="domain" description="Aldehyde dehydrogenase" evidence="5">
    <location>
        <begin position="42"/>
        <end position="504"/>
    </location>
</feature>
<dbReference type="CDD" id="cd07141">
    <property type="entry name" value="ALDH_F1AB_F2_RALDH1"/>
    <property type="match status" value="1"/>
</dbReference>
<dbReference type="SUPFAM" id="SSF53720">
    <property type="entry name" value="ALDH-like"/>
    <property type="match status" value="1"/>
</dbReference>
<reference evidence="7" key="1">
    <citation type="submission" date="2025-08" db="UniProtKB">
        <authorList>
            <consortium name="RefSeq"/>
        </authorList>
    </citation>
    <scope>IDENTIFICATION</scope>
    <source>
        <tissue evidence="7">Entire body</tissue>
    </source>
</reference>
<dbReference type="InterPro" id="IPR016160">
    <property type="entry name" value="Ald_DH_CS_CYS"/>
</dbReference>
<dbReference type="RefSeq" id="XP_018328186.1">
    <property type="nucleotide sequence ID" value="XM_018472684.2"/>
</dbReference>
<protein>
    <submittedName>
        <fullName evidence="7">Aldehyde dehydrogenase, mitochondrial</fullName>
    </submittedName>
</protein>
<dbReference type="FunFam" id="3.40.605.10:FF:000050">
    <property type="entry name" value="Aldehyde dehydrogenase, mitochondrial"/>
    <property type="match status" value="1"/>
</dbReference>
<dbReference type="Gene3D" id="3.40.605.10">
    <property type="entry name" value="Aldehyde Dehydrogenase, Chain A, domain 1"/>
    <property type="match status" value="1"/>
</dbReference>
<evidence type="ECO:0000256" key="4">
    <source>
        <dbReference type="RuleBase" id="RU003345"/>
    </source>
</evidence>
<dbReference type="GeneID" id="108739018"/>
<evidence type="ECO:0000256" key="1">
    <source>
        <dbReference type="ARBA" id="ARBA00009986"/>
    </source>
</evidence>
<dbReference type="KEGG" id="apln:108739018"/>
<dbReference type="Gene3D" id="3.40.309.10">
    <property type="entry name" value="Aldehyde Dehydrogenase, Chain A, domain 2"/>
    <property type="match status" value="1"/>
</dbReference>
<dbReference type="InParanoid" id="A0A1W4WWC6"/>
<evidence type="ECO:0000256" key="2">
    <source>
        <dbReference type="ARBA" id="ARBA00023002"/>
    </source>
</evidence>
<accession>A0A1W4WWC6</accession>
<sequence length="513" mass="56544">MLRIVKKLTPKIQCLNFSSTAIPDPHIKPNVMYSGIFINNEWHKSQGGNTFETLNPTTGEVITEVQYAGKEDVDHAVQAAQDAFHNNSPWRTIDASQRGRLLYKLADLFEENAAYMASLETLDNGKPYSHSFNIDVMSSINFLRYFAGWADKNHGKVIPTDGQYFAYTRHEPVGVCGQIIPWNFPLLMFTWKIAPALAMGNTVVIKPAEQTPLTALFAAQLAKEAGLPPGVLNVVPGFGDTGAFITSHPGVDKIAFTGSTEVGLKIQQASGQGRLKRTTLELGGKSPNIILSDVDIEKAVEAAHQGLFFNQGQVCCAGSRTYVHSSIYDEFVERSAERAKKRVVGDPFHIHTEQGPQVDQTQMEKVLRYIDMGISEGAELITGGKRHGDKGYFIQPTVFANVEDHHTIAKEEIFGPVQQLLKFQELDELIERANNTDYGLAAGIFSNDLDKVNYLVARIRAGTVWVNCYNALGSQTPFGGFKNSGIGREAGEYGLQQYTEVKSVITSVYKKTS</sequence>